<name>A0A9P8WBK8_9HYPO</name>
<dbReference type="Pfam" id="PF03856">
    <property type="entry name" value="SUN"/>
    <property type="match status" value="1"/>
</dbReference>
<dbReference type="InterPro" id="IPR053088">
    <property type="entry name" value="Beta-glucosidase/SUN-like"/>
</dbReference>
<feature type="compositionally biased region" description="Acidic residues" evidence="2">
    <location>
        <begin position="334"/>
        <end position="344"/>
    </location>
</feature>
<sequence>MKLTALPGALAAALLLVAPATVAGKTHRHHGRLAHIFDHPRPSPEEASFFETSSSKAKRVAKKRGGSCPFPTDDSNMVAVTPDEKNAGWALSPDQECEPGNYCPFACKPGMVMNQWDPDSTYSYPSSMNGGLYCNDDGEIEKPFKGKPNCVEGTGAVQAVNKCGSQMSWCQTVLPGNEAMLIPTLVSSSATIAVPDTSYWCSTAAHFYINPPGTGEEGCIWGDESQPIGNWSPYVAGANTEANGETFVKLGWNPIWEDSPLKKTLPDFGVEIKCPDGGCNGLPCKIDPSEGEGTVSSDESSVGAGGSAFCVVTVPKGSTAQIVAFSVGSGSSDSDSDSDDDSESETTSSTPTPTPTPTSTSTSAKKTTSTTETTTSEATSTEESTTSSTPTEDATTATSTPKESKAKTTKATSTTTQFTRKTKSADDEEEEEETTTSHKSHPTVNPGIFRENGTATAVEGTATGEATGTDSGSQTAPTTSKEGDAVRHQGSAAFASFVVAFIAAVCFF</sequence>
<dbReference type="PANTHER" id="PTHR31654">
    <property type="entry name" value="SECRETED BETA-GLUCOSIDASE ADG3-RELATED"/>
    <property type="match status" value="1"/>
</dbReference>
<keyword evidence="3" id="KW-0732">Signal</keyword>
<evidence type="ECO:0000313" key="4">
    <source>
        <dbReference type="EMBL" id="KAH6895521.1"/>
    </source>
</evidence>
<feature type="region of interest" description="Disordered" evidence="2">
    <location>
        <begin position="327"/>
        <end position="487"/>
    </location>
</feature>
<evidence type="ECO:0000256" key="3">
    <source>
        <dbReference type="SAM" id="SignalP"/>
    </source>
</evidence>
<keyword evidence="5" id="KW-1185">Reference proteome</keyword>
<feature type="compositionally biased region" description="Low complexity" evidence="2">
    <location>
        <begin position="345"/>
        <end position="401"/>
    </location>
</feature>
<reference evidence="4 5" key="1">
    <citation type="journal article" date="2021" name="Nat. Commun.">
        <title>Genetic determinants of endophytism in the Arabidopsis root mycobiome.</title>
        <authorList>
            <person name="Mesny F."/>
            <person name="Miyauchi S."/>
            <person name="Thiergart T."/>
            <person name="Pickel B."/>
            <person name="Atanasova L."/>
            <person name="Karlsson M."/>
            <person name="Huettel B."/>
            <person name="Barry K.W."/>
            <person name="Haridas S."/>
            <person name="Chen C."/>
            <person name="Bauer D."/>
            <person name="Andreopoulos W."/>
            <person name="Pangilinan J."/>
            <person name="LaButti K."/>
            <person name="Riley R."/>
            <person name="Lipzen A."/>
            <person name="Clum A."/>
            <person name="Drula E."/>
            <person name="Henrissat B."/>
            <person name="Kohler A."/>
            <person name="Grigoriev I.V."/>
            <person name="Martin F.M."/>
            <person name="Hacquard S."/>
        </authorList>
    </citation>
    <scope>NUCLEOTIDE SEQUENCE [LARGE SCALE GENOMIC DNA]</scope>
    <source>
        <strain evidence="4 5">MPI-CAGE-CH-0241</strain>
    </source>
</reference>
<gene>
    <name evidence="4" type="ORF">B0T10DRAFT_219271</name>
</gene>
<proteinExistence type="inferred from homology"/>
<feature type="compositionally biased region" description="Polar residues" evidence="2">
    <location>
        <begin position="470"/>
        <end position="480"/>
    </location>
</feature>
<dbReference type="PANTHER" id="PTHR31654:SF0">
    <property type="entry name" value="SECRETED BETA-GLUCOSIDASE ADG3-RELATED"/>
    <property type="match status" value="1"/>
</dbReference>
<organism evidence="4 5">
    <name type="scientific">Thelonectria olida</name>
    <dbReference type="NCBI Taxonomy" id="1576542"/>
    <lineage>
        <taxon>Eukaryota</taxon>
        <taxon>Fungi</taxon>
        <taxon>Dikarya</taxon>
        <taxon>Ascomycota</taxon>
        <taxon>Pezizomycotina</taxon>
        <taxon>Sordariomycetes</taxon>
        <taxon>Hypocreomycetidae</taxon>
        <taxon>Hypocreales</taxon>
        <taxon>Nectriaceae</taxon>
        <taxon>Thelonectria</taxon>
    </lineage>
</organism>
<dbReference type="OrthoDB" id="5554151at2759"/>
<accession>A0A9P8WBK8</accession>
<feature type="signal peptide" evidence="3">
    <location>
        <begin position="1"/>
        <end position="24"/>
    </location>
</feature>
<feature type="chain" id="PRO_5040290309" evidence="3">
    <location>
        <begin position="25"/>
        <end position="508"/>
    </location>
</feature>
<dbReference type="AlphaFoldDB" id="A0A9P8WBK8"/>
<dbReference type="EMBL" id="JAGPYM010000004">
    <property type="protein sequence ID" value="KAH6895521.1"/>
    <property type="molecule type" value="Genomic_DNA"/>
</dbReference>
<dbReference type="Proteomes" id="UP000777438">
    <property type="component" value="Unassembled WGS sequence"/>
</dbReference>
<dbReference type="InterPro" id="IPR005556">
    <property type="entry name" value="SUN"/>
</dbReference>
<feature type="compositionally biased region" description="Low complexity" evidence="2">
    <location>
        <begin position="453"/>
        <end position="469"/>
    </location>
</feature>
<comment type="caution">
    <text evidence="4">The sequence shown here is derived from an EMBL/GenBank/DDBJ whole genome shotgun (WGS) entry which is preliminary data.</text>
</comment>
<protein>
    <submittedName>
        <fullName evidence="4">Uncharacterized protein</fullName>
    </submittedName>
</protein>
<feature type="compositionally biased region" description="Low complexity" evidence="2">
    <location>
        <begin position="409"/>
        <end position="419"/>
    </location>
</feature>
<evidence type="ECO:0000256" key="2">
    <source>
        <dbReference type="SAM" id="MobiDB-lite"/>
    </source>
</evidence>
<comment type="similarity">
    <text evidence="1">Belongs to the SUN family.</text>
</comment>
<evidence type="ECO:0000256" key="1">
    <source>
        <dbReference type="ARBA" id="ARBA00010579"/>
    </source>
</evidence>
<evidence type="ECO:0000313" key="5">
    <source>
        <dbReference type="Proteomes" id="UP000777438"/>
    </source>
</evidence>